<keyword evidence="1" id="KW-0805">Transcription regulation</keyword>
<evidence type="ECO:0000313" key="6">
    <source>
        <dbReference type="Proteomes" id="UP000248146"/>
    </source>
</evidence>
<dbReference type="PROSITE" id="PS51118">
    <property type="entry name" value="HTH_HXLR"/>
    <property type="match status" value="1"/>
</dbReference>
<dbReference type="InterPro" id="IPR036388">
    <property type="entry name" value="WH-like_DNA-bd_sf"/>
</dbReference>
<organism evidence="5 6">
    <name type="scientific">Aquipseudomonas alcaligenes</name>
    <name type="common">Pseudomonas alcaligenes</name>
    <dbReference type="NCBI Taxonomy" id="43263"/>
    <lineage>
        <taxon>Bacteria</taxon>
        <taxon>Pseudomonadati</taxon>
        <taxon>Pseudomonadota</taxon>
        <taxon>Gammaproteobacteria</taxon>
        <taxon>Pseudomonadales</taxon>
        <taxon>Pseudomonadaceae</taxon>
        <taxon>Aquipseudomonas</taxon>
    </lineage>
</organism>
<dbReference type="InterPro" id="IPR036390">
    <property type="entry name" value="WH_DNA-bd_sf"/>
</dbReference>
<reference evidence="5 6" key="1">
    <citation type="submission" date="2018-06" db="EMBL/GenBank/DDBJ databases">
        <title>Pseudomonas diversity within urban Lake Michigan freshwaters.</title>
        <authorList>
            <person name="Batrich M."/>
            <person name="Hatzopoulos T."/>
            <person name="Putonti C."/>
        </authorList>
    </citation>
    <scope>NUCLEOTIDE SEQUENCE [LARGE SCALE GENOMIC DNA]</scope>
    <source>
        <strain evidence="5 6">MB-090714</strain>
    </source>
</reference>
<accession>A0A2V4LUH5</accession>
<dbReference type="AlphaFoldDB" id="A0A2V4LUH5"/>
<dbReference type="Proteomes" id="UP000248146">
    <property type="component" value="Unassembled WGS sequence"/>
</dbReference>
<dbReference type="GO" id="GO:0003677">
    <property type="term" value="F:DNA binding"/>
    <property type="evidence" value="ECO:0007669"/>
    <property type="project" value="UniProtKB-KW"/>
</dbReference>
<keyword evidence="2" id="KW-0238">DNA-binding</keyword>
<protein>
    <submittedName>
        <fullName evidence="5">Transcriptional regulator</fullName>
    </submittedName>
</protein>
<dbReference type="PANTHER" id="PTHR33204">
    <property type="entry name" value="TRANSCRIPTIONAL REGULATOR, MARR FAMILY"/>
    <property type="match status" value="1"/>
</dbReference>
<dbReference type="Gene3D" id="1.10.10.10">
    <property type="entry name" value="Winged helix-like DNA-binding domain superfamily/Winged helix DNA-binding domain"/>
    <property type="match status" value="1"/>
</dbReference>
<sequence length="168" mass="18673">MERLTFEDRNCSIARSLDVLGDWWNVLIVLECMWGSSKFDEFQRNQGISKGILSKRLKLLQEHGILSKRAVQGGTEYKLTEKGRSLHVIVVAILQWGDRWNPLPEGAPVVPVNRNSGAPVAPLELLDAEGQPVGMRNLGLLPGPGANANTRRRLEELALRRQASEQVG</sequence>
<comment type="caution">
    <text evidence="5">The sequence shown here is derived from an EMBL/GenBank/DDBJ whole genome shotgun (WGS) entry which is preliminary data.</text>
</comment>
<keyword evidence="3" id="KW-0804">Transcription</keyword>
<dbReference type="Pfam" id="PF01638">
    <property type="entry name" value="HxlR"/>
    <property type="match status" value="1"/>
</dbReference>
<dbReference type="EMBL" id="QJRX01000002">
    <property type="protein sequence ID" value="PYC28480.1"/>
    <property type="molecule type" value="Genomic_DNA"/>
</dbReference>
<gene>
    <name evidence="5" type="ORF">DMO17_04690</name>
</gene>
<dbReference type="OrthoDB" id="9807069at2"/>
<name>A0A2V4LUH5_AQUAC</name>
<dbReference type="PANTHER" id="PTHR33204:SF18">
    <property type="entry name" value="TRANSCRIPTIONAL REGULATORY PROTEIN"/>
    <property type="match status" value="1"/>
</dbReference>
<feature type="domain" description="HTH hxlR-type" evidence="4">
    <location>
        <begin position="11"/>
        <end position="105"/>
    </location>
</feature>
<proteinExistence type="predicted"/>
<dbReference type="RefSeq" id="WP_110681162.1">
    <property type="nucleotide sequence ID" value="NZ_QJRX01000002.1"/>
</dbReference>
<dbReference type="InterPro" id="IPR002577">
    <property type="entry name" value="HTH_HxlR"/>
</dbReference>
<evidence type="ECO:0000256" key="1">
    <source>
        <dbReference type="ARBA" id="ARBA00023015"/>
    </source>
</evidence>
<evidence type="ECO:0000256" key="3">
    <source>
        <dbReference type="ARBA" id="ARBA00023163"/>
    </source>
</evidence>
<evidence type="ECO:0000313" key="5">
    <source>
        <dbReference type="EMBL" id="PYC28480.1"/>
    </source>
</evidence>
<evidence type="ECO:0000259" key="4">
    <source>
        <dbReference type="PROSITE" id="PS51118"/>
    </source>
</evidence>
<dbReference type="SUPFAM" id="SSF46785">
    <property type="entry name" value="Winged helix' DNA-binding domain"/>
    <property type="match status" value="1"/>
</dbReference>
<evidence type="ECO:0000256" key="2">
    <source>
        <dbReference type="ARBA" id="ARBA00023125"/>
    </source>
</evidence>